<dbReference type="InterPro" id="IPR015422">
    <property type="entry name" value="PyrdxlP-dep_Trfase_small"/>
</dbReference>
<evidence type="ECO:0000256" key="2">
    <source>
        <dbReference type="ARBA" id="ARBA00008954"/>
    </source>
</evidence>
<dbReference type="PIRSF" id="PIRSF000521">
    <property type="entry name" value="Transaminase_4ab_Lys_Orn"/>
    <property type="match status" value="1"/>
</dbReference>
<accession>A0A1B4FZU6</accession>
<dbReference type="InterPro" id="IPR015424">
    <property type="entry name" value="PyrdxlP-dep_Trfase"/>
</dbReference>
<dbReference type="GO" id="GO:0034386">
    <property type="term" value="F:4-aminobutyrate:2-oxoglutarate transaminase activity"/>
    <property type="evidence" value="ECO:0007669"/>
    <property type="project" value="InterPro"/>
</dbReference>
<dbReference type="AlphaFoldDB" id="A0A1B4FZU6"/>
<dbReference type="Gene3D" id="3.90.1150.10">
    <property type="entry name" value="Aspartate Aminotransferase, domain 1"/>
    <property type="match status" value="1"/>
</dbReference>
<evidence type="ECO:0000313" key="7">
    <source>
        <dbReference type="EMBL" id="AOJ09204.1"/>
    </source>
</evidence>
<dbReference type="InterPro" id="IPR049704">
    <property type="entry name" value="Aminotrans_3_PPA_site"/>
</dbReference>
<keyword evidence="3 7" id="KW-0032">Aminotransferase</keyword>
<dbReference type="InterPro" id="IPR005814">
    <property type="entry name" value="Aminotrans_3"/>
</dbReference>
<name>A0A1B4FZU6_9BURK</name>
<dbReference type="PROSITE" id="PS00600">
    <property type="entry name" value="AA_TRANSFER_CLASS_3"/>
    <property type="match status" value="1"/>
</dbReference>
<comment type="similarity">
    <text evidence="2 6">Belongs to the class-III pyridoxal-phosphate-dependent aminotransferase family.</text>
</comment>
<proteinExistence type="inferred from homology"/>
<sequence length="433" mass="45278">MSSSNEAWNRRRADAVAHGVHQAHPIHVERASNERVWDVDGNEYIDFTSGIAVLNTGHRHPRVVAALQAQLARFTHTCFAALPYTDYIAVCERINALAPGSHPSKTALFSTGSEAVESALKIARAHTGRTGVVAFTNAFHGRTFATLALTGKVRPYSAGMGPMPGGVHRARYPDALNGVSVADALASIEQIFQADAAPDDIAALIFEPVQGEGGVQVAPVAFVERVRELCDRHGIAMIVDEVQSGVGRTGAFFAIEQMGVAPDLLVFGKSIAAGLPLAGVTGRADLVDAVAPGGLGGTYAGNPLACAAALAVLDVIERERLVARARQIGEIMQASLHAMQRRHAFIADVRGLGALIGVELRDPDGDRPATDTARRCIALARERGLLLIAGGANGNVLRLLAPLTIGFDALEAGLAILDACLAECAAPAEAATP</sequence>
<evidence type="ECO:0000256" key="4">
    <source>
        <dbReference type="ARBA" id="ARBA00022679"/>
    </source>
</evidence>
<dbReference type="NCBIfam" id="TIGR00700">
    <property type="entry name" value="GABAtrnsam"/>
    <property type="match status" value="1"/>
</dbReference>
<dbReference type="GO" id="GO:0009448">
    <property type="term" value="P:gamma-aminobutyric acid metabolic process"/>
    <property type="evidence" value="ECO:0007669"/>
    <property type="project" value="InterPro"/>
</dbReference>
<dbReference type="EMBL" id="CP013389">
    <property type="protein sequence ID" value="AOJ09204.1"/>
    <property type="molecule type" value="Genomic_DNA"/>
</dbReference>
<evidence type="ECO:0000256" key="5">
    <source>
        <dbReference type="ARBA" id="ARBA00022898"/>
    </source>
</evidence>
<dbReference type="PANTHER" id="PTHR11986:SF58">
    <property type="entry name" value="LEUCINE_METHIONINE RACEMASE"/>
    <property type="match status" value="1"/>
</dbReference>
<dbReference type="SUPFAM" id="SSF53383">
    <property type="entry name" value="PLP-dependent transferases"/>
    <property type="match status" value="1"/>
</dbReference>
<dbReference type="GO" id="GO:0030170">
    <property type="term" value="F:pyridoxal phosphate binding"/>
    <property type="evidence" value="ECO:0007669"/>
    <property type="project" value="InterPro"/>
</dbReference>
<dbReference type="InterPro" id="IPR015421">
    <property type="entry name" value="PyrdxlP-dep_Trfase_major"/>
</dbReference>
<keyword evidence="4 7" id="KW-0808">Transferase</keyword>
<dbReference type="InterPro" id="IPR050103">
    <property type="entry name" value="Class-III_PLP-dep_AT"/>
</dbReference>
<dbReference type="Proteomes" id="UP000067711">
    <property type="component" value="Chromosome 1"/>
</dbReference>
<evidence type="ECO:0000256" key="1">
    <source>
        <dbReference type="ARBA" id="ARBA00001933"/>
    </source>
</evidence>
<keyword evidence="5 6" id="KW-0663">Pyridoxal phosphate</keyword>
<evidence type="ECO:0000313" key="8">
    <source>
        <dbReference type="Proteomes" id="UP000067711"/>
    </source>
</evidence>
<comment type="cofactor">
    <cofactor evidence="1">
        <name>pyridoxal 5'-phosphate</name>
        <dbReference type="ChEBI" id="CHEBI:597326"/>
    </cofactor>
</comment>
<dbReference type="Gene3D" id="3.40.640.10">
    <property type="entry name" value="Type I PLP-dependent aspartate aminotransferase-like (Major domain)"/>
    <property type="match status" value="1"/>
</dbReference>
<dbReference type="GO" id="GO:0042802">
    <property type="term" value="F:identical protein binding"/>
    <property type="evidence" value="ECO:0007669"/>
    <property type="project" value="TreeGrafter"/>
</dbReference>
<protein>
    <submittedName>
        <fullName evidence="7">4-aminobutyrate aminotransferase</fullName>
    </submittedName>
</protein>
<dbReference type="Pfam" id="PF00202">
    <property type="entry name" value="Aminotran_3"/>
    <property type="match status" value="1"/>
</dbReference>
<evidence type="ECO:0000256" key="3">
    <source>
        <dbReference type="ARBA" id="ARBA00022576"/>
    </source>
</evidence>
<organism evidence="7 8">
    <name type="scientific">Burkholderia mayonis</name>
    <dbReference type="NCBI Taxonomy" id="1385591"/>
    <lineage>
        <taxon>Bacteria</taxon>
        <taxon>Pseudomonadati</taxon>
        <taxon>Pseudomonadota</taxon>
        <taxon>Betaproteobacteria</taxon>
        <taxon>Burkholderiales</taxon>
        <taxon>Burkholderiaceae</taxon>
        <taxon>Burkholderia</taxon>
        <taxon>pseudomallei group</taxon>
    </lineage>
</organism>
<dbReference type="RefSeq" id="WP_066493359.1">
    <property type="nucleotide sequence ID" value="NZ_CP013389.1"/>
</dbReference>
<gene>
    <name evidence="7" type="ORF">WS71_17690</name>
</gene>
<dbReference type="PANTHER" id="PTHR11986">
    <property type="entry name" value="AMINOTRANSFERASE CLASS III"/>
    <property type="match status" value="1"/>
</dbReference>
<reference evidence="7 8" key="1">
    <citation type="submission" date="2015-12" db="EMBL/GenBank/DDBJ databases">
        <title>Diversity of Burkholderia near neighbor genomes.</title>
        <authorList>
            <person name="Sahl J."/>
            <person name="Wagner D."/>
            <person name="Keim P."/>
        </authorList>
    </citation>
    <scope>NUCLEOTIDE SEQUENCE [LARGE SCALE GENOMIC DNA]</scope>
    <source>
        <strain evidence="7 8">BDU8</strain>
    </source>
</reference>
<dbReference type="InterPro" id="IPR004632">
    <property type="entry name" value="4NH2But_aminotransferase_bac"/>
</dbReference>
<dbReference type="CDD" id="cd00610">
    <property type="entry name" value="OAT_like"/>
    <property type="match status" value="1"/>
</dbReference>
<dbReference type="FunFam" id="3.40.640.10:FF:000013">
    <property type="entry name" value="4-aminobutyrate aminotransferase"/>
    <property type="match status" value="1"/>
</dbReference>
<evidence type="ECO:0000256" key="6">
    <source>
        <dbReference type="RuleBase" id="RU003560"/>
    </source>
</evidence>